<sequence length="433" mass="49630">MPSEEWINWLRSPEAKKPIKQCVLDVCCEMRQGSYNREIWPYGGVALGRGELDWFRNHDNLPRPDAPDVSRRKVELLHDIWNELVYYLMHGSYRLLDEWHERQQETGEGGKAGSEPRRSVPWSAQNLHLARSGNSIMLARNIKRGFLYSVKSLRRMDQTRHALYRKWGDAMNNDAERFTYMARKGVVGGRWYAPAGRGAEKALAEEAYLGLHYGEWPADRDVSLSMFSPETPKLAIQAMKRCSLFFWEEARERLWADGPTAEEYLVSLWHFVDYMFAQYGLQAMDGLTATIDSGSPRDEEGGSRDIAALLPDRPGGEGLEAEMDGLELGALAERLCRMLDPDEARLLLLFSRGAQRRDIMADMGLNGTRYLDLRKSVRQGVREFLVRNDLSEDRDGTCEFARQLFRSLVERQQESDRDDGDNGADGRRGRPRG</sequence>
<reference evidence="2 3" key="1">
    <citation type="journal article" date="2011" name="J. Bacteriol.">
        <title>Genome sequence of the mercury-methylating strain Desulfovibrio desulfuricans ND132.</title>
        <authorList>
            <person name="Brown S.D."/>
            <person name="Gilmour C.C."/>
            <person name="Kucken A.M."/>
            <person name="Wall J.D."/>
            <person name="Elias D.A."/>
            <person name="Brandt C.C."/>
            <person name="Podar M."/>
            <person name="Chertkov O."/>
            <person name="Held B."/>
            <person name="Bruce D.C."/>
            <person name="Detter J.C."/>
            <person name="Tapia R."/>
            <person name="Han C.S."/>
            <person name="Goodwin L.A."/>
            <person name="Cheng J.F."/>
            <person name="Pitluck S."/>
            <person name="Woyke T."/>
            <person name="Mikhailova N."/>
            <person name="Ivanova N.N."/>
            <person name="Han J."/>
            <person name="Lucas S."/>
            <person name="Lapidus A.L."/>
            <person name="Land M.L."/>
            <person name="Hauser L.J."/>
            <person name="Palumbo A.V."/>
        </authorList>
    </citation>
    <scope>NUCLEOTIDE SEQUENCE [LARGE SCALE GENOMIC DNA]</scope>
    <source>
        <strain evidence="2 3">ND132</strain>
    </source>
</reference>
<accession>F0JCK4</accession>
<dbReference type="HOGENOM" id="CLU_632708_0_0_7"/>
<protein>
    <submittedName>
        <fullName evidence="2">Uncharacterized protein</fullName>
    </submittedName>
</protein>
<organism evidence="2 3">
    <name type="scientific">Pseudodesulfovibrio mercurii</name>
    <dbReference type="NCBI Taxonomy" id="641491"/>
    <lineage>
        <taxon>Bacteria</taxon>
        <taxon>Pseudomonadati</taxon>
        <taxon>Thermodesulfobacteriota</taxon>
        <taxon>Desulfovibrionia</taxon>
        <taxon>Desulfovibrionales</taxon>
        <taxon>Desulfovibrionaceae</taxon>
    </lineage>
</organism>
<keyword evidence="3" id="KW-1185">Reference proteome</keyword>
<evidence type="ECO:0000256" key="1">
    <source>
        <dbReference type="SAM" id="MobiDB-lite"/>
    </source>
</evidence>
<dbReference type="AlphaFoldDB" id="F0JCK4"/>
<evidence type="ECO:0000313" key="3">
    <source>
        <dbReference type="Proteomes" id="UP000007845"/>
    </source>
</evidence>
<dbReference type="Proteomes" id="UP000007845">
    <property type="component" value="Chromosome"/>
</dbReference>
<feature type="compositionally biased region" description="Basic and acidic residues" evidence="1">
    <location>
        <begin position="424"/>
        <end position="433"/>
    </location>
</feature>
<proteinExistence type="predicted"/>
<gene>
    <name evidence="2" type="ORF">DND132_2481</name>
</gene>
<evidence type="ECO:0000313" key="2">
    <source>
        <dbReference type="EMBL" id="EGB15684.1"/>
    </source>
</evidence>
<dbReference type="RefSeq" id="WP_014323110.1">
    <property type="nucleotide sequence ID" value="NC_016803.1"/>
</dbReference>
<feature type="region of interest" description="Disordered" evidence="1">
    <location>
        <begin position="411"/>
        <end position="433"/>
    </location>
</feature>
<name>F0JCK4_9BACT</name>
<dbReference type="EMBL" id="CP003220">
    <property type="protein sequence ID" value="EGB15684.1"/>
    <property type="molecule type" value="Genomic_DNA"/>
</dbReference>
<dbReference type="STRING" id="641491.DND132_2481"/>
<dbReference type="KEGG" id="ddn:DND132_2481"/>